<dbReference type="EMBL" id="FRAT01000011">
    <property type="protein sequence ID" value="SHL53715.1"/>
    <property type="molecule type" value="Genomic_DNA"/>
</dbReference>
<dbReference type="OrthoDB" id="725917at2"/>
<dbReference type="Proteomes" id="UP000184031">
    <property type="component" value="Unassembled WGS sequence"/>
</dbReference>
<comment type="caution">
    <text evidence="2">The sequence shown here is derived from an EMBL/GenBank/DDBJ whole genome shotgun (WGS) entry which is preliminary data.</text>
</comment>
<dbReference type="PROSITE" id="PS51257">
    <property type="entry name" value="PROKAR_LIPOPROTEIN"/>
    <property type="match status" value="1"/>
</dbReference>
<proteinExistence type="predicted"/>
<dbReference type="Gene3D" id="1.25.40.390">
    <property type="match status" value="1"/>
</dbReference>
<sequence>MKSTYIQILLIFTAFVFFGCEKMVEDLNENPNQLTLTDIDAGLFLNGAELSNIGIQLGAYSRMAGYWSGQLTGFEQVELERYQYNVANNTFDWDGYQNVLTPVRQIQDRAVDNPLLLGISKVVEAHLVGTYASLFGDIPYSQALGDIENPEFDDQLYVFEQLQILLDNAIADLEGAAGFGVLEDYIFQGDRDKWLESAWTLKARYFMHTKAYGEAYSAALNGISTSDNNMMFNPLDVTGQNATKNKYYIVLAGSPNTGTGDSYLMQLLDDTSGISRNNAKTDETARRQYYVIDQSDADGNLGVAQELEPQPMITFQENMLILAEAGARTQSFEIGLGHLNELRAYLNTGSFLNANFSAEPYLYEAYVAGDFNSGGMENIDGTDPNTALLREIIEERYVSGFTTYMPFDDARRLRKNDSDVAVPFPLNVPTSTQNVERMLYPQDEVLSNPMAPADPGLYEPTKVNQ</sequence>
<keyword evidence="4" id="KW-1185">Reference proteome</keyword>
<dbReference type="RefSeq" id="WP_072882353.1">
    <property type="nucleotide sequence ID" value="NZ_FOKU01000010.1"/>
</dbReference>
<gene>
    <name evidence="1" type="ORF">SAMN04487891_110140</name>
    <name evidence="2" type="ORF">SAMN05216293_3702</name>
</gene>
<name>A0A1M7BFB1_9FLAO</name>
<protein>
    <submittedName>
        <fullName evidence="2">Starch-binding associating with outer membrane</fullName>
    </submittedName>
</protein>
<dbReference type="AlphaFoldDB" id="A0A1M7BFB1"/>
<dbReference type="EMBL" id="FOKU01000010">
    <property type="protein sequence ID" value="SFC40394.1"/>
    <property type="molecule type" value="Genomic_DNA"/>
</dbReference>
<dbReference type="Proteomes" id="UP000198940">
    <property type="component" value="Unassembled WGS sequence"/>
</dbReference>
<dbReference type="SUPFAM" id="SSF48452">
    <property type="entry name" value="TPR-like"/>
    <property type="match status" value="1"/>
</dbReference>
<organism evidence="2 3">
    <name type="scientific">Flagellimonas taeanensis</name>
    <dbReference type="NCBI Taxonomy" id="1005926"/>
    <lineage>
        <taxon>Bacteria</taxon>
        <taxon>Pseudomonadati</taxon>
        <taxon>Bacteroidota</taxon>
        <taxon>Flavobacteriia</taxon>
        <taxon>Flavobacteriales</taxon>
        <taxon>Flavobacteriaceae</taxon>
        <taxon>Flagellimonas</taxon>
    </lineage>
</organism>
<accession>A0A1M7BFB1</accession>
<dbReference type="InterPro" id="IPR011990">
    <property type="entry name" value="TPR-like_helical_dom_sf"/>
</dbReference>
<evidence type="ECO:0000313" key="2">
    <source>
        <dbReference type="EMBL" id="SHL53715.1"/>
    </source>
</evidence>
<dbReference type="InterPro" id="IPR041662">
    <property type="entry name" value="SusD-like_2"/>
</dbReference>
<dbReference type="STRING" id="1055723.SAMN05216293_3702"/>
<evidence type="ECO:0000313" key="1">
    <source>
        <dbReference type="EMBL" id="SFC40394.1"/>
    </source>
</evidence>
<evidence type="ECO:0000313" key="3">
    <source>
        <dbReference type="Proteomes" id="UP000184031"/>
    </source>
</evidence>
<evidence type="ECO:0000313" key="4">
    <source>
        <dbReference type="Proteomes" id="UP000198940"/>
    </source>
</evidence>
<reference evidence="2 3" key="1">
    <citation type="submission" date="2016-11" db="EMBL/GenBank/DDBJ databases">
        <authorList>
            <person name="Varghese N."/>
            <person name="Submissions S."/>
        </authorList>
    </citation>
    <scope>NUCLEOTIDE SEQUENCE [LARGE SCALE GENOMIC DNA]</scope>
    <source>
        <strain evidence="2 3">CGMCC 1.12174</strain>
        <strain evidence="1 4">DSM 26351</strain>
    </source>
</reference>
<dbReference type="Pfam" id="PF12771">
    <property type="entry name" value="SusD-like_2"/>
    <property type="match status" value="1"/>
</dbReference>